<sequence length="492" mass="54934">MISQPTLMAPKSSSSSKKARKAPTKKPYLADRAFQCLSDFGIADWTLVSTTNSRCLSPAVTRKSDFEPRKSDKTTMVASEGAIPALDDLDDNDNPDNDVDAFQSDIEDDALDDDEAEWEEVAARILAEEDDELAAALAKASRFPLPDITPAEERLGRAAVQKIIRLGRRCANRSLFQKELVRLCILHKMDPLKMVKRVATRWNTMYTSLTKTGTNSTSEASSSHRGGVGLSGTAFANLEEYIVNENIHLSIRKGVQQALLVLDKYYAKTDESIMWKTAMYCIFHPKYRKHYFTKEGWKEEWIDAAARAARKTWNRHYKPLIRQSNSQHKSSKPISNVFSALDAPAVQADRDPFEDFINGDVTNDEPLDYWSRLTAKKGSATVTPVQALACMALDFLSAPATSTDVERLFSHAGLVVSKRRYNLTPDSIRQSVVLGNWLACGVVPYAEIACTLKKKYGKKSFKVPGSDSEWSDSDSGMELRARAQLLRRLTTV</sequence>
<feature type="region of interest" description="Disordered" evidence="1">
    <location>
        <begin position="1"/>
        <end position="25"/>
    </location>
</feature>
<reference evidence="3 4" key="1">
    <citation type="journal article" date="2020" name="ISME J.">
        <title>Uncovering the hidden diversity of litter-decomposition mechanisms in mushroom-forming fungi.</title>
        <authorList>
            <person name="Floudas D."/>
            <person name="Bentzer J."/>
            <person name="Ahren D."/>
            <person name="Johansson T."/>
            <person name="Persson P."/>
            <person name="Tunlid A."/>
        </authorList>
    </citation>
    <scope>NUCLEOTIDE SEQUENCE [LARGE SCALE GENOMIC DNA]</scope>
    <source>
        <strain evidence="3 4">CBS 406.79</strain>
    </source>
</reference>
<dbReference type="InterPro" id="IPR012337">
    <property type="entry name" value="RNaseH-like_sf"/>
</dbReference>
<name>A0A8H5G7P3_9AGAR</name>
<dbReference type="SUPFAM" id="SSF53098">
    <property type="entry name" value="Ribonuclease H-like"/>
    <property type="match status" value="1"/>
</dbReference>
<gene>
    <name evidence="3" type="ORF">D9757_015143</name>
</gene>
<evidence type="ECO:0000259" key="2">
    <source>
        <dbReference type="Pfam" id="PF05699"/>
    </source>
</evidence>
<dbReference type="Pfam" id="PF05699">
    <property type="entry name" value="Dimer_Tnp_hAT"/>
    <property type="match status" value="1"/>
</dbReference>
<dbReference type="EMBL" id="JAACJN010000223">
    <property type="protein sequence ID" value="KAF5359897.1"/>
    <property type="molecule type" value="Genomic_DNA"/>
</dbReference>
<feature type="compositionally biased region" description="Basic and acidic residues" evidence="1">
    <location>
        <begin position="63"/>
        <end position="73"/>
    </location>
</feature>
<organism evidence="3 4">
    <name type="scientific">Collybiopsis confluens</name>
    <dbReference type="NCBI Taxonomy" id="2823264"/>
    <lineage>
        <taxon>Eukaryota</taxon>
        <taxon>Fungi</taxon>
        <taxon>Dikarya</taxon>
        <taxon>Basidiomycota</taxon>
        <taxon>Agaricomycotina</taxon>
        <taxon>Agaricomycetes</taxon>
        <taxon>Agaricomycetidae</taxon>
        <taxon>Agaricales</taxon>
        <taxon>Marasmiineae</taxon>
        <taxon>Omphalotaceae</taxon>
        <taxon>Collybiopsis</taxon>
    </lineage>
</organism>
<dbReference type="AlphaFoldDB" id="A0A8H5G7P3"/>
<evidence type="ECO:0000313" key="4">
    <source>
        <dbReference type="Proteomes" id="UP000518752"/>
    </source>
</evidence>
<dbReference type="InterPro" id="IPR008906">
    <property type="entry name" value="HATC_C_dom"/>
</dbReference>
<dbReference type="Proteomes" id="UP000518752">
    <property type="component" value="Unassembled WGS sequence"/>
</dbReference>
<feature type="region of interest" description="Disordered" evidence="1">
    <location>
        <begin position="63"/>
        <end position="95"/>
    </location>
</feature>
<proteinExistence type="predicted"/>
<accession>A0A8H5G7P3</accession>
<dbReference type="GO" id="GO:0046983">
    <property type="term" value="F:protein dimerization activity"/>
    <property type="evidence" value="ECO:0007669"/>
    <property type="project" value="InterPro"/>
</dbReference>
<dbReference type="OrthoDB" id="1715602at2759"/>
<evidence type="ECO:0000313" key="3">
    <source>
        <dbReference type="EMBL" id="KAF5359897.1"/>
    </source>
</evidence>
<feature type="domain" description="HAT C-terminal dimerisation" evidence="2">
    <location>
        <begin position="365"/>
        <end position="438"/>
    </location>
</feature>
<protein>
    <recommendedName>
        <fullName evidence="2">HAT C-terminal dimerisation domain-containing protein</fullName>
    </recommendedName>
</protein>
<keyword evidence="4" id="KW-1185">Reference proteome</keyword>
<comment type="caution">
    <text evidence="3">The sequence shown here is derived from an EMBL/GenBank/DDBJ whole genome shotgun (WGS) entry which is preliminary data.</text>
</comment>
<evidence type="ECO:0000256" key="1">
    <source>
        <dbReference type="SAM" id="MobiDB-lite"/>
    </source>
</evidence>